<evidence type="ECO:0000313" key="2">
    <source>
        <dbReference type="EMBL" id="MDX3016722.1"/>
    </source>
</evidence>
<dbReference type="AlphaFoldDB" id="A0AAP6BLS8"/>
<dbReference type="EMBL" id="JARAWC010000082">
    <property type="protein sequence ID" value="MDX2967107.1"/>
    <property type="molecule type" value="Genomic_DNA"/>
</dbReference>
<name>A0AAP6BLS8_9ACTN</name>
<keyword evidence="3" id="KW-1185">Reference proteome</keyword>
<comment type="caution">
    <text evidence="1">The sequence shown here is derived from an EMBL/GenBank/DDBJ whole genome shotgun (WGS) entry which is preliminary data.</text>
</comment>
<accession>A0AAP6BLS8</accession>
<dbReference type="EMBL" id="JARAWP010000001">
    <property type="protein sequence ID" value="MDX3016722.1"/>
    <property type="molecule type" value="Genomic_DNA"/>
</dbReference>
<evidence type="ECO:0000313" key="3">
    <source>
        <dbReference type="Proteomes" id="UP001272987"/>
    </source>
</evidence>
<sequence length="78" mass="8270">MPISLRAAALRTALERAADEPARLLATPHGIRVYVTAPTDPAAWGRTIAALNSADGWGSTDSSGRTEVWAQIDDEVNP</sequence>
<reference evidence="1 3" key="1">
    <citation type="journal article" date="2023" name="Microb. Genom.">
        <title>Mesoterricola silvestris gen. nov., sp. nov., Mesoterricola sediminis sp. nov., Geothrix oryzae sp. nov., Geothrix edaphica sp. nov., Geothrix rubra sp. nov., and Geothrix limicola sp. nov., six novel members of Acidobacteriota isolated from soils.</title>
        <authorList>
            <person name="Weisberg A.J."/>
            <person name="Pearce E."/>
            <person name="Kramer C.G."/>
            <person name="Chang J.H."/>
            <person name="Clarke C.R."/>
        </authorList>
    </citation>
    <scope>NUCLEOTIDE SEQUENCE</scope>
    <source>
        <strain evidence="2 3">NB05-1H</strain>
        <strain evidence="1">NRRL_B-16521</strain>
    </source>
</reference>
<dbReference type="Proteomes" id="UP001272987">
    <property type="component" value="Unassembled WGS sequence"/>
</dbReference>
<evidence type="ECO:0000313" key="1">
    <source>
        <dbReference type="EMBL" id="MDX2967107.1"/>
    </source>
</evidence>
<dbReference type="Proteomes" id="UP001282288">
    <property type="component" value="Unassembled WGS sequence"/>
</dbReference>
<gene>
    <name evidence="1" type="ORF">PV399_46555</name>
    <name evidence="2" type="ORF">PV666_02335</name>
</gene>
<proteinExistence type="predicted"/>
<dbReference type="GeneID" id="69814000"/>
<protein>
    <submittedName>
        <fullName evidence="1">Uncharacterized protein</fullName>
    </submittedName>
</protein>
<organism evidence="1 4">
    <name type="scientific">Streptomyces acidiscabies</name>
    <dbReference type="NCBI Taxonomy" id="42234"/>
    <lineage>
        <taxon>Bacteria</taxon>
        <taxon>Bacillati</taxon>
        <taxon>Actinomycetota</taxon>
        <taxon>Actinomycetes</taxon>
        <taxon>Kitasatosporales</taxon>
        <taxon>Streptomycetaceae</taxon>
        <taxon>Streptomyces</taxon>
    </lineage>
</organism>
<evidence type="ECO:0000313" key="4">
    <source>
        <dbReference type="Proteomes" id="UP001282288"/>
    </source>
</evidence>
<dbReference type="RefSeq" id="WP_075693850.1">
    <property type="nucleotide sequence ID" value="NZ_JAGJBY010000004.1"/>
</dbReference>